<keyword evidence="1" id="KW-1133">Transmembrane helix</keyword>
<keyword evidence="1" id="KW-0472">Membrane</keyword>
<dbReference type="Gene3D" id="1.20.1070.10">
    <property type="entry name" value="Rhodopsin 7-helix transmembrane proteins"/>
    <property type="match status" value="1"/>
</dbReference>
<protein>
    <submittedName>
        <fullName evidence="3">G-protein coupled receptors family 1 profile domain-containing protein</fullName>
    </submittedName>
</protein>
<name>A0A914XD31_9BILA</name>
<dbReference type="PANTHER" id="PTHR22718">
    <property type="entry name" value="SERPENTINE RECEPTOR, CLASS X"/>
    <property type="match status" value="1"/>
</dbReference>
<accession>A0A914XD31</accession>
<evidence type="ECO:0000313" key="2">
    <source>
        <dbReference type="Proteomes" id="UP000887566"/>
    </source>
</evidence>
<dbReference type="PANTHER" id="PTHR22718:SF11">
    <property type="entry name" value="7TM GPCR SERPENTINE RECEPTOR CLASS X (SRX) DOMAIN-CONTAINING PROTEIN"/>
    <property type="match status" value="1"/>
</dbReference>
<reference evidence="3" key="1">
    <citation type="submission" date="2022-11" db="UniProtKB">
        <authorList>
            <consortium name="WormBaseParasite"/>
        </authorList>
    </citation>
    <scope>IDENTIFICATION</scope>
</reference>
<keyword evidence="1" id="KW-0812">Transmembrane</keyword>
<keyword evidence="2" id="KW-1185">Reference proteome</keyword>
<dbReference type="CDD" id="cd00637">
    <property type="entry name" value="7tm_classA_rhodopsin-like"/>
    <property type="match status" value="1"/>
</dbReference>
<organism evidence="2 3">
    <name type="scientific">Plectus sambesii</name>
    <dbReference type="NCBI Taxonomy" id="2011161"/>
    <lineage>
        <taxon>Eukaryota</taxon>
        <taxon>Metazoa</taxon>
        <taxon>Ecdysozoa</taxon>
        <taxon>Nematoda</taxon>
        <taxon>Chromadorea</taxon>
        <taxon>Plectida</taxon>
        <taxon>Plectina</taxon>
        <taxon>Plectoidea</taxon>
        <taxon>Plectidae</taxon>
        <taxon>Plectus</taxon>
    </lineage>
</organism>
<dbReference type="Proteomes" id="UP000887566">
    <property type="component" value="Unplaced"/>
</dbReference>
<feature type="transmembrane region" description="Helical" evidence="1">
    <location>
        <begin position="106"/>
        <end position="127"/>
    </location>
</feature>
<evidence type="ECO:0000256" key="1">
    <source>
        <dbReference type="SAM" id="Phobius"/>
    </source>
</evidence>
<evidence type="ECO:0000313" key="3">
    <source>
        <dbReference type="WBParaSite" id="PSAMB.scaffold7477size7587.g30117.t1"/>
    </source>
</evidence>
<dbReference type="SUPFAM" id="SSF81321">
    <property type="entry name" value="Family A G protein-coupled receptor-like"/>
    <property type="match status" value="1"/>
</dbReference>
<proteinExistence type="predicted"/>
<feature type="transmembrane region" description="Helical" evidence="1">
    <location>
        <begin position="73"/>
        <end position="94"/>
    </location>
</feature>
<sequence>MIPFYPIFTFTYLNPLNLEIVLEKYNHWNEVCCCVLLFCYARILWKVHKVGREALSTMDRSIQRHRTRQNIRFAFQFLFISLFFILMAIFYLVFPKLLPKGVLLPYSLISVCMIANCTINSIMYLCFNPEVRRLALLTLFGKNNRIGVRGETQNFQRSHFTQAQRPTGWESAH</sequence>
<dbReference type="WBParaSite" id="PSAMB.scaffold7477size7587.g30117.t1">
    <property type="protein sequence ID" value="PSAMB.scaffold7477size7587.g30117.t1"/>
    <property type="gene ID" value="PSAMB.scaffold7477size7587.g30117"/>
</dbReference>
<dbReference type="AlphaFoldDB" id="A0A914XD31"/>